<name>A0AAV7SLM2_PLEWA</name>
<comment type="caution">
    <text evidence="1">The sequence shown here is derived from an EMBL/GenBank/DDBJ whole genome shotgun (WGS) entry which is preliminary data.</text>
</comment>
<dbReference type="EMBL" id="JANPWB010000008">
    <property type="protein sequence ID" value="KAJ1164984.1"/>
    <property type="molecule type" value="Genomic_DNA"/>
</dbReference>
<reference evidence="1" key="1">
    <citation type="journal article" date="2022" name="bioRxiv">
        <title>Sequencing and chromosome-scale assembly of the giantPleurodeles waltlgenome.</title>
        <authorList>
            <person name="Brown T."/>
            <person name="Elewa A."/>
            <person name="Iarovenko S."/>
            <person name="Subramanian E."/>
            <person name="Araus A.J."/>
            <person name="Petzold A."/>
            <person name="Susuki M."/>
            <person name="Suzuki K.-i.T."/>
            <person name="Hayashi T."/>
            <person name="Toyoda A."/>
            <person name="Oliveira C."/>
            <person name="Osipova E."/>
            <person name="Leigh N.D."/>
            <person name="Simon A."/>
            <person name="Yun M.H."/>
        </authorList>
    </citation>
    <scope>NUCLEOTIDE SEQUENCE</scope>
    <source>
        <strain evidence="1">20211129_DDA</strain>
        <tissue evidence="1">Liver</tissue>
    </source>
</reference>
<proteinExistence type="predicted"/>
<dbReference type="AlphaFoldDB" id="A0AAV7SLM2"/>
<keyword evidence="2" id="KW-1185">Reference proteome</keyword>
<dbReference type="Proteomes" id="UP001066276">
    <property type="component" value="Chromosome 4_2"/>
</dbReference>
<gene>
    <name evidence="1" type="ORF">NDU88_005414</name>
</gene>
<evidence type="ECO:0000313" key="2">
    <source>
        <dbReference type="Proteomes" id="UP001066276"/>
    </source>
</evidence>
<accession>A0AAV7SLM2</accession>
<sequence>MMRTNPRRAGGSHRSCVDPVDDAWTFLSHGRRCVDSSHKKLGCVFPARLCVDPVGRASKFQSQRWHCVDRLSGSRAVLFRFDMR</sequence>
<protein>
    <submittedName>
        <fullName evidence="1">Uncharacterized protein</fullName>
    </submittedName>
</protein>
<evidence type="ECO:0000313" key="1">
    <source>
        <dbReference type="EMBL" id="KAJ1164984.1"/>
    </source>
</evidence>
<organism evidence="1 2">
    <name type="scientific">Pleurodeles waltl</name>
    <name type="common">Iberian ribbed newt</name>
    <dbReference type="NCBI Taxonomy" id="8319"/>
    <lineage>
        <taxon>Eukaryota</taxon>
        <taxon>Metazoa</taxon>
        <taxon>Chordata</taxon>
        <taxon>Craniata</taxon>
        <taxon>Vertebrata</taxon>
        <taxon>Euteleostomi</taxon>
        <taxon>Amphibia</taxon>
        <taxon>Batrachia</taxon>
        <taxon>Caudata</taxon>
        <taxon>Salamandroidea</taxon>
        <taxon>Salamandridae</taxon>
        <taxon>Pleurodelinae</taxon>
        <taxon>Pleurodeles</taxon>
    </lineage>
</organism>